<feature type="region of interest" description="Disordered" evidence="1">
    <location>
        <begin position="263"/>
        <end position="284"/>
    </location>
</feature>
<dbReference type="HOGENOM" id="CLU_012966_3_3_1"/>
<dbReference type="STRING" id="759272.G0S2K8"/>
<feature type="region of interest" description="Disordered" evidence="1">
    <location>
        <begin position="563"/>
        <end position="598"/>
    </location>
</feature>
<dbReference type="Pfam" id="PF10263">
    <property type="entry name" value="SprT-like"/>
    <property type="match status" value="1"/>
</dbReference>
<name>G0S2K8_CHATD</name>
<dbReference type="CDD" id="cd00084">
    <property type="entry name" value="HMG-box_SF"/>
    <property type="match status" value="1"/>
</dbReference>
<evidence type="ECO:0000256" key="1">
    <source>
        <dbReference type="SAM" id="MobiDB-lite"/>
    </source>
</evidence>
<dbReference type="GeneID" id="18255796"/>
<dbReference type="RefSeq" id="XP_006692260.1">
    <property type="nucleotide sequence ID" value="XM_006692197.1"/>
</dbReference>
<feature type="compositionally biased region" description="Basic and acidic residues" evidence="1">
    <location>
        <begin position="272"/>
        <end position="284"/>
    </location>
</feature>
<organism evidence="4">
    <name type="scientific">Chaetomium thermophilum (strain DSM 1495 / CBS 144.50 / IMI 039719)</name>
    <name type="common">Thermochaetoides thermophila</name>
    <dbReference type="NCBI Taxonomy" id="759272"/>
    <lineage>
        <taxon>Eukaryota</taxon>
        <taxon>Fungi</taxon>
        <taxon>Dikarya</taxon>
        <taxon>Ascomycota</taxon>
        <taxon>Pezizomycotina</taxon>
        <taxon>Sordariomycetes</taxon>
        <taxon>Sordariomycetidae</taxon>
        <taxon>Sordariales</taxon>
        <taxon>Chaetomiaceae</taxon>
        <taxon>Thermochaetoides</taxon>
    </lineage>
</organism>
<dbReference type="PANTHER" id="PTHR23099:SF0">
    <property type="entry name" value="GERM CELL NUCLEAR ACIDIC PROTEIN"/>
    <property type="match status" value="1"/>
</dbReference>
<dbReference type="SMART" id="SM00731">
    <property type="entry name" value="SprT"/>
    <property type="match status" value="1"/>
</dbReference>
<feature type="compositionally biased region" description="Acidic residues" evidence="1">
    <location>
        <begin position="157"/>
        <end position="192"/>
    </location>
</feature>
<dbReference type="SUPFAM" id="SSF47095">
    <property type="entry name" value="HMG-box"/>
    <property type="match status" value="1"/>
</dbReference>
<reference evidence="3 4" key="1">
    <citation type="journal article" date="2011" name="Cell">
        <title>Insight into structure and assembly of the nuclear pore complex by utilizing the genome of a eukaryotic thermophile.</title>
        <authorList>
            <person name="Amlacher S."/>
            <person name="Sarges P."/>
            <person name="Flemming D."/>
            <person name="van Noort V."/>
            <person name="Kunze R."/>
            <person name="Devos D.P."/>
            <person name="Arumugam M."/>
            <person name="Bork P."/>
            <person name="Hurt E."/>
        </authorList>
    </citation>
    <scope>NUCLEOTIDE SEQUENCE [LARGE SCALE GENOMIC DNA]</scope>
    <source>
        <strain evidence="4">DSM 1495 / CBS 144.50 / IMI 039719</strain>
    </source>
</reference>
<evidence type="ECO:0000313" key="4">
    <source>
        <dbReference type="Proteomes" id="UP000008066"/>
    </source>
</evidence>
<dbReference type="KEGG" id="cthr:CTHT_0017580"/>
<evidence type="ECO:0000259" key="2">
    <source>
        <dbReference type="SMART" id="SM00731"/>
    </source>
</evidence>
<dbReference type="eggNOG" id="KOG3854">
    <property type="taxonomic scope" value="Eukaryota"/>
</dbReference>
<evidence type="ECO:0000313" key="3">
    <source>
        <dbReference type="EMBL" id="EGS22241.1"/>
    </source>
</evidence>
<dbReference type="OrthoDB" id="20772at2759"/>
<dbReference type="Gene3D" id="1.10.30.10">
    <property type="entry name" value="High mobility group box domain"/>
    <property type="match status" value="1"/>
</dbReference>
<dbReference type="AlphaFoldDB" id="G0S2K8"/>
<dbReference type="GO" id="GO:0006950">
    <property type="term" value="P:response to stress"/>
    <property type="evidence" value="ECO:0007669"/>
    <property type="project" value="UniProtKB-ARBA"/>
</dbReference>
<keyword evidence="4" id="KW-1185">Reference proteome</keyword>
<protein>
    <recommendedName>
        <fullName evidence="2">SprT-like domain-containing protein</fullName>
    </recommendedName>
</protein>
<feature type="domain" description="SprT-like" evidence="2">
    <location>
        <begin position="307"/>
        <end position="496"/>
    </location>
</feature>
<dbReference type="GO" id="GO:0005634">
    <property type="term" value="C:nucleus"/>
    <property type="evidence" value="ECO:0007669"/>
    <property type="project" value="TreeGrafter"/>
</dbReference>
<dbReference type="InterPro" id="IPR006640">
    <property type="entry name" value="SprT-like_domain"/>
</dbReference>
<gene>
    <name evidence="3" type="ORF">CTHT_0017580</name>
</gene>
<accession>G0S2K8</accession>
<sequence length="598" mass="67555">MMSRRLARTVLDSSDLSDSDGEGFPYLPLSGKKPQPKEDMNLKPATKTPQKVLKSSKPISTVRRRKLGLPSDNELLGSWEPEKGGKEIDLEDDSDKENVGQRRPGPRVQLRPRKPVLGLTVPSSPDNEDEEYVSAKEDMTLIEEVSMVDETFHSCREDEEEEVYGLEELELSESEDNDDKNDSDYQYEEEDGSPLGPPRQATRHKSSSRSRSLSTKRRGREKKNNDEDLAEALTPLNLPSSDQFWSQEFVDDWNDEHSPRKLLFPNPAKAGDQTKSKKVATDPEKMTAKQAAAATRKAKKEFDAQKHQMAEDYVAELDRVITGGKLSEMTALTGGIRIKWTKTLNKTAGRANWKSRTHTHLASPSEWKSPFGSEENYVTVTKHTATIELAEKIVSDRDRLLNTVAHEFCHLCVFMINGRDDQPHGPDFKYWARKVMDAFGQRDGIVVTTKHTYVIDFKYVWECVECFRKYNRHSKSIDPRRHRCGVEGCRGELRQIKPVPRGQGKVASAAGGSGDEGTQGTKEKKPTEYQEFMKRQMKLVRLQHEGISQKEVMKIVGARWAEHKKQGKAGAGRAKPQVTEISSAQPTTEVIDLTLDDD</sequence>
<feature type="region of interest" description="Disordered" evidence="1">
    <location>
        <begin position="1"/>
        <end position="236"/>
    </location>
</feature>
<dbReference type="Proteomes" id="UP000008066">
    <property type="component" value="Unassembled WGS sequence"/>
</dbReference>
<dbReference type="EMBL" id="GL988040">
    <property type="protein sequence ID" value="EGS22241.1"/>
    <property type="molecule type" value="Genomic_DNA"/>
</dbReference>
<feature type="compositionally biased region" description="Polar residues" evidence="1">
    <location>
        <begin position="579"/>
        <end position="588"/>
    </location>
</feature>
<proteinExistence type="predicted"/>
<dbReference type="PANTHER" id="PTHR23099">
    <property type="entry name" value="TRANSCRIPTIONAL REGULATOR"/>
    <property type="match status" value="1"/>
</dbReference>
<feature type="region of interest" description="Disordered" evidence="1">
    <location>
        <begin position="500"/>
        <end position="527"/>
    </location>
</feature>
<dbReference type="InterPro" id="IPR036910">
    <property type="entry name" value="HMG_box_dom_sf"/>
</dbReference>
<feature type="compositionally biased region" description="Basic residues" evidence="1">
    <location>
        <begin position="201"/>
        <end position="221"/>
    </location>
</feature>